<dbReference type="Proteomes" id="UP000194606">
    <property type="component" value="Unassembled WGS sequence"/>
</dbReference>
<evidence type="ECO:0000313" key="17">
    <source>
        <dbReference type="Proteomes" id="UP000194606"/>
    </source>
</evidence>
<dbReference type="AlphaFoldDB" id="A0A252CEU0"/>
<evidence type="ECO:0000256" key="10">
    <source>
        <dbReference type="ARBA" id="ARBA00022833"/>
    </source>
</evidence>
<dbReference type="EC" id="3.5.1.18" evidence="5"/>
<comment type="cofactor">
    <cofactor evidence="2">
        <name>Zn(2+)</name>
        <dbReference type="ChEBI" id="CHEBI:29105"/>
    </cofactor>
</comment>
<dbReference type="GO" id="GO:0009014">
    <property type="term" value="F:succinyl-diaminopimelate desuccinylase activity"/>
    <property type="evidence" value="ECO:0007669"/>
    <property type="project" value="UniProtKB-EC"/>
</dbReference>
<dbReference type="SUPFAM" id="SSF53187">
    <property type="entry name" value="Zn-dependent exopeptidases"/>
    <property type="match status" value="1"/>
</dbReference>
<dbReference type="Gene3D" id="3.30.70.360">
    <property type="match status" value="1"/>
</dbReference>
<evidence type="ECO:0000256" key="4">
    <source>
        <dbReference type="ARBA" id="ARBA00006247"/>
    </source>
</evidence>
<dbReference type="PANTHER" id="PTHR43808">
    <property type="entry name" value="ACETYLORNITHINE DEACETYLASE"/>
    <property type="match status" value="1"/>
</dbReference>
<keyword evidence="9" id="KW-0378">Hydrolase</keyword>
<dbReference type="InterPro" id="IPR002933">
    <property type="entry name" value="Peptidase_M20"/>
</dbReference>
<evidence type="ECO:0000256" key="14">
    <source>
        <dbReference type="ARBA" id="ARBA00051301"/>
    </source>
</evidence>
<accession>A0A252CEU0</accession>
<evidence type="ECO:0000256" key="3">
    <source>
        <dbReference type="ARBA" id="ARBA00005130"/>
    </source>
</evidence>
<dbReference type="NCBIfam" id="TIGR01910">
    <property type="entry name" value="DapE-ArgE"/>
    <property type="match status" value="1"/>
</dbReference>
<evidence type="ECO:0000256" key="5">
    <source>
        <dbReference type="ARBA" id="ARBA00011921"/>
    </source>
</evidence>
<comment type="catalytic activity">
    <reaction evidence="14">
        <text>N-succinyl-(2S,6S)-2,6-diaminopimelate + H2O = (2S,6S)-2,6-diaminopimelate + succinate</text>
        <dbReference type="Rhea" id="RHEA:22608"/>
        <dbReference type="ChEBI" id="CHEBI:15377"/>
        <dbReference type="ChEBI" id="CHEBI:30031"/>
        <dbReference type="ChEBI" id="CHEBI:57609"/>
        <dbReference type="ChEBI" id="CHEBI:58087"/>
        <dbReference type="EC" id="3.5.1.18"/>
    </reaction>
</comment>
<keyword evidence="12" id="KW-0457">Lysine biosynthesis</keyword>
<dbReference type="CDD" id="cd08659">
    <property type="entry name" value="M20_ArgE_DapE-like"/>
    <property type="match status" value="1"/>
</dbReference>
<keyword evidence="7" id="KW-0028">Amino-acid biosynthesis</keyword>
<dbReference type="PROSITE" id="PS00758">
    <property type="entry name" value="ARGE_DAPE_CPG2_1"/>
    <property type="match status" value="1"/>
</dbReference>
<comment type="similarity">
    <text evidence="4">Belongs to the peptidase M20A family.</text>
</comment>
<dbReference type="Gene3D" id="3.40.630.10">
    <property type="entry name" value="Zn peptidases"/>
    <property type="match status" value="2"/>
</dbReference>
<evidence type="ECO:0000256" key="13">
    <source>
        <dbReference type="ARBA" id="ARBA00023285"/>
    </source>
</evidence>
<dbReference type="EMBL" id="MUIZ01000002">
    <property type="protein sequence ID" value="OUK05048.1"/>
    <property type="molecule type" value="Genomic_DNA"/>
</dbReference>
<dbReference type="GO" id="GO:0019877">
    <property type="term" value="P:diaminopimelate biosynthetic process"/>
    <property type="evidence" value="ECO:0007669"/>
    <property type="project" value="UniProtKB-KW"/>
</dbReference>
<proteinExistence type="inferred from homology"/>
<gene>
    <name evidence="16" type="ORF">BZZ03_04560</name>
</gene>
<keyword evidence="11" id="KW-0220">Diaminopimelate biosynthesis</keyword>
<organism evidence="16 17">
    <name type="scientific">Lactococcus petauri</name>
    <dbReference type="NCBI Taxonomy" id="1940789"/>
    <lineage>
        <taxon>Bacteria</taxon>
        <taxon>Bacillati</taxon>
        <taxon>Bacillota</taxon>
        <taxon>Bacilli</taxon>
        <taxon>Lactobacillales</taxon>
        <taxon>Streptococcaceae</taxon>
        <taxon>Lactococcus</taxon>
    </lineage>
</organism>
<evidence type="ECO:0000256" key="2">
    <source>
        <dbReference type="ARBA" id="ARBA00001947"/>
    </source>
</evidence>
<dbReference type="RefSeq" id="WP_086582643.1">
    <property type="nucleotide sequence ID" value="NZ_CP141685.1"/>
</dbReference>
<evidence type="ECO:0000256" key="12">
    <source>
        <dbReference type="ARBA" id="ARBA00023154"/>
    </source>
</evidence>
<keyword evidence="8" id="KW-0479">Metal-binding</keyword>
<feature type="domain" description="Peptidase M20 dimerisation" evidence="15">
    <location>
        <begin position="172"/>
        <end position="282"/>
    </location>
</feature>
<dbReference type="GO" id="GO:0009089">
    <property type="term" value="P:lysine biosynthetic process via diaminopimelate"/>
    <property type="evidence" value="ECO:0007669"/>
    <property type="project" value="UniProtKB-UniPathway"/>
</dbReference>
<dbReference type="SUPFAM" id="SSF55031">
    <property type="entry name" value="Bacterial exopeptidase dimerisation domain"/>
    <property type="match status" value="1"/>
</dbReference>
<protein>
    <recommendedName>
        <fullName evidence="6">Probable succinyl-diaminopimelate desuccinylase</fullName>
        <ecNumber evidence="5">3.5.1.18</ecNumber>
    </recommendedName>
</protein>
<dbReference type="GO" id="GO:0046872">
    <property type="term" value="F:metal ion binding"/>
    <property type="evidence" value="ECO:0007669"/>
    <property type="project" value="UniProtKB-KW"/>
</dbReference>
<dbReference type="Pfam" id="PF07687">
    <property type="entry name" value="M20_dimer"/>
    <property type="match status" value="1"/>
</dbReference>
<evidence type="ECO:0000256" key="11">
    <source>
        <dbReference type="ARBA" id="ARBA00022915"/>
    </source>
</evidence>
<dbReference type="InterPro" id="IPR001261">
    <property type="entry name" value="ArgE/DapE_CS"/>
</dbReference>
<sequence>MEKEEKVKILQDLIKIKSINGNEEEVAVYLQNLLKNHGIDSKLIQYAEGRSSLVAEIKSGSSSRVLGLTGHMDVVDIGNESLWTYPPFSATIDGDKLYGRGSTDMKSGLAAITIAMIELKEAETKFDGIIRLLATVGEEVGELGGRQLTELGYADDLSGLIIAEPTNYNLVYTHMGSINYSVFSAGKAAHSSQPQEGFNAINHLNEFITAVNVEMDKIAEEYPDAELGTTIHNVTVIRGGDQVNAIPGEASLEGNIRSVPTYGNDKIKAKLQEVVDKVNENHDYKLTLTIDEDKVAVQSDKNSILIQTIQSEFDTPLPVIGIAGTTDAAEFVKSKNKFDFVVFGPGVSNLPHQVNEYVEISNYLDMIDTYQNIAKKYLD</sequence>
<comment type="pathway">
    <text evidence="3">Amino-acid biosynthesis; L-lysine biosynthesis via DAP pathway; LL-2,6-diaminopimelate from (S)-tetrahydrodipicolinate (succinylase route): step 3/3.</text>
</comment>
<keyword evidence="13" id="KW-0170">Cobalt</keyword>
<dbReference type="InterPro" id="IPR010182">
    <property type="entry name" value="ArgE/DapE"/>
</dbReference>
<dbReference type="Pfam" id="PF01546">
    <property type="entry name" value="Peptidase_M20"/>
    <property type="match status" value="1"/>
</dbReference>
<dbReference type="UniPathway" id="UPA00034">
    <property type="reaction ID" value="UER00021"/>
</dbReference>
<comment type="caution">
    <text evidence="16">The sequence shown here is derived from an EMBL/GenBank/DDBJ whole genome shotgun (WGS) entry which is preliminary data.</text>
</comment>
<keyword evidence="10" id="KW-0862">Zinc</keyword>
<evidence type="ECO:0000256" key="6">
    <source>
        <dbReference type="ARBA" id="ARBA00016853"/>
    </source>
</evidence>
<dbReference type="PANTHER" id="PTHR43808:SF8">
    <property type="entry name" value="PEPTIDASE M20 DIMERISATION DOMAIN-CONTAINING PROTEIN"/>
    <property type="match status" value="1"/>
</dbReference>
<dbReference type="PROSITE" id="PS00759">
    <property type="entry name" value="ARGE_DAPE_CPG2_2"/>
    <property type="match status" value="1"/>
</dbReference>
<reference evidence="16 17" key="1">
    <citation type="submission" date="2017-02" db="EMBL/GenBank/DDBJ databases">
        <authorList>
            <person name="Peterson S.W."/>
        </authorList>
    </citation>
    <scope>NUCLEOTIDE SEQUENCE [LARGE SCALE GENOMIC DNA]</scope>
    <source>
        <strain evidence="16">159469</strain>
    </source>
</reference>
<evidence type="ECO:0000256" key="9">
    <source>
        <dbReference type="ARBA" id="ARBA00022801"/>
    </source>
</evidence>
<evidence type="ECO:0000256" key="1">
    <source>
        <dbReference type="ARBA" id="ARBA00001941"/>
    </source>
</evidence>
<dbReference type="NCBIfam" id="NF006365">
    <property type="entry name" value="PRK08588.1"/>
    <property type="match status" value="1"/>
</dbReference>
<dbReference type="InterPro" id="IPR050072">
    <property type="entry name" value="Peptidase_M20A"/>
</dbReference>
<evidence type="ECO:0000259" key="15">
    <source>
        <dbReference type="Pfam" id="PF07687"/>
    </source>
</evidence>
<evidence type="ECO:0000256" key="7">
    <source>
        <dbReference type="ARBA" id="ARBA00022605"/>
    </source>
</evidence>
<dbReference type="InterPro" id="IPR036264">
    <property type="entry name" value="Bact_exopeptidase_dim_dom"/>
</dbReference>
<name>A0A252CEU0_9LACT</name>
<evidence type="ECO:0000313" key="16">
    <source>
        <dbReference type="EMBL" id="OUK05048.1"/>
    </source>
</evidence>
<comment type="cofactor">
    <cofactor evidence="1">
        <name>Co(2+)</name>
        <dbReference type="ChEBI" id="CHEBI:48828"/>
    </cofactor>
</comment>
<evidence type="ECO:0000256" key="8">
    <source>
        <dbReference type="ARBA" id="ARBA00022723"/>
    </source>
</evidence>
<dbReference type="InterPro" id="IPR011650">
    <property type="entry name" value="Peptidase_M20_dimer"/>
</dbReference>